<organism evidence="2">
    <name type="scientific">Pedococcus sp. KACC 23699</name>
    <dbReference type="NCBI Taxonomy" id="3149228"/>
    <lineage>
        <taxon>Bacteria</taxon>
        <taxon>Bacillati</taxon>
        <taxon>Actinomycetota</taxon>
        <taxon>Actinomycetes</taxon>
        <taxon>Micrococcales</taxon>
        <taxon>Intrasporangiaceae</taxon>
        <taxon>Pedococcus</taxon>
    </lineage>
</organism>
<dbReference type="SMART" id="SM00507">
    <property type="entry name" value="HNHc"/>
    <property type="match status" value="1"/>
</dbReference>
<dbReference type="EMBL" id="CP157483">
    <property type="protein sequence ID" value="XBO42154.1"/>
    <property type="molecule type" value="Genomic_DNA"/>
</dbReference>
<gene>
    <name evidence="2" type="ORF">ABEG17_11190</name>
</gene>
<dbReference type="InterPro" id="IPR003870">
    <property type="entry name" value="DUF222"/>
</dbReference>
<feature type="domain" description="HNH nuclease" evidence="1">
    <location>
        <begin position="338"/>
        <end position="390"/>
    </location>
</feature>
<accession>A0AAU7JPW9</accession>
<dbReference type="InterPro" id="IPR003615">
    <property type="entry name" value="HNH_nuc"/>
</dbReference>
<name>A0AAU7JPW9_9MICO</name>
<reference evidence="2" key="1">
    <citation type="submission" date="2024-05" db="EMBL/GenBank/DDBJ databases">
        <authorList>
            <person name="Kim S."/>
            <person name="Heo J."/>
            <person name="Choi H."/>
            <person name="Choi Y."/>
            <person name="Kwon S.-W."/>
            <person name="Kim Y."/>
        </authorList>
    </citation>
    <scope>NUCLEOTIDE SEQUENCE</scope>
    <source>
        <strain evidence="2">KACC 23699</strain>
    </source>
</reference>
<proteinExistence type="predicted"/>
<sequence length="432" mass="44773">MEAGVGVGQRREMIAAARAALAGLAEVLWQVPSAGGGLAGLLGEVDALGAACDAARVAVVGEAIERGEPGSGARAMSATAWVREHAPSTRAGGAGQLVDVAVAFTKPVNETVRVAVEAGELPVRSAAVVLAEADRLRPLLADGAEPHVVAGLIEMAVQQGPRGCRMVRPALLARYGRDGQLQLHQDAAKRFVALSQPVEDGTGVAEYRLVLDVEGKAVLEAALGPLSAPRSLAGQPDLRSCDQRRGEALVTLVRRAVAAGEGIGPVAKTQLVVTMGWESLVSGVRGAGVTLGGSDTGTVVAPETVRRLACDASVVPVVLGSAGEVLDQGRAVRLFTTAQTRRLWLRDGGCTFPGCSMPPQWSDAHHLVHWADFGVTDVGNAALLCGQHHAVVHSRRLAGQVLVDEGGERVEWDLALGSYDQLLARRAAQEPA</sequence>
<evidence type="ECO:0000313" key="2">
    <source>
        <dbReference type="EMBL" id="XBO42154.1"/>
    </source>
</evidence>
<evidence type="ECO:0000259" key="1">
    <source>
        <dbReference type="SMART" id="SM00507"/>
    </source>
</evidence>
<dbReference type="RefSeq" id="WP_406829557.1">
    <property type="nucleotide sequence ID" value="NZ_CP157483.1"/>
</dbReference>
<dbReference type="CDD" id="cd00085">
    <property type="entry name" value="HNHc"/>
    <property type="match status" value="1"/>
</dbReference>
<protein>
    <submittedName>
        <fullName evidence="2">DUF222 domain-containing protein</fullName>
    </submittedName>
</protein>
<dbReference type="AlphaFoldDB" id="A0AAU7JPW9"/>
<dbReference type="Pfam" id="PF02720">
    <property type="entry name" value="DUF222"/>
    <property type="match status" value="1"/>
</dbReference>